<dbReference type="RefSeq" id="WP_235053852.1">
    <property type="nucleotide sequence ID" value="NZ_JAKFHA010000011.1"/>
</dbReference>
<gene>
    <name evidence="2" type="ORF">LZ495_20245</name>
</gene>
<keyword evidence="1" id="KW-0812">Transmembrane</keyword>
<evidence type="ECO:0000313" key="2">
    <source>
        <dbReference type="EMBL" id="MCF2529531.1"/>
    </source>
</evidence>
<organism evidence="2 3">
    <name type="scientific">Yinghuangia soli</name>
    <dbReference type="NCBI Taxonomy" id="2908204"/>
    <lineage>
        <taxon>Bacteria</taxon>
        <taxon>Bacillati</taxon>
        <taxon>Actinomycetota</taxon>
        <taxon>Actinomycetes</taxon>
        <taxon>Kitasatosporales</taxon>
        <taxon>Streptomycetaceae</taxon>
        <taxon>Yinghuangia</taxon>
    </lineage>
</organism>
<protein>
    <submittedName>
        <fullName evidence="2">Uncharacterized protein</fullName>
    </submittedName>
</protein>
<reference evidence="2" key="1">
    <citation type="submission" date="2022-01" db="EMBL/GenBank/DDBJ databases">
        <title>Genome-Based Taxonomic Classification of the Phylum Actinobacteria.</title>
        <authorList>
            <person name="Gao Y."/>
        </authorList>
    </citation>
    <scope>NUCLEOTIDE SEQUENCE</scope>
    <source>
        <strain evidence="2">KLBMP 8922</strain>
    </source>
</reference>
<keyword evidence="1" id="KW-0472">Membrane</keyword>
<proteinExistence type="predicted"/>
<keyword evidence="1" id="KW-1133">Transmembrane helix</keyword>
<dbReference type="EMBL" id="JAKFHA010000011">
    <property type="protein sequence ID" value="MCF2529531.1"/>
    <property type="molecule type" value="Genomic_DNA"/>
</dbReference>
<keyword evidence="3" id="KW-1185">Reference proteome</keyword>
<comment type="caution">
    <text evidence="2">The sequence shown here is derived from an EMBL/GenBank/DDBJ whole genome shotgun (WGS) entry which is preliminary data.</text>
</comment>
<evidence type="ECO:0000313" key="3">
    <source>
        <dbReference type="Proteomes" id="UP001165378"/>
    </source>
</evidence>
<dbReference type="AlphaFoldDB" id="A0AA41U1E2"/>
<sequence>MADDLSPNAWWYLPGLLMTQVTLPALFLLACDSLSVGFGSEPHFRQPILVCGLVAFAGTIELVVVFVLRIRAKRRVTVACHGW</sequence>
<feature type="transmembrane region" description="Helical" evidence="1">
    <location>
        <begin position="47"/>
        <end position="68"/>
    </location>
</feature>
<name>A0AA41U1E2_9ACTN</name>
<evidence type="ECO:0000256" key="1">
    <source>
        <dbReference type="SAM" id="Phobius"/>
    </source>
</evidence>
<accession>A0AA41U1E2</accession>
<feature type="transmembrane region" description="Helical" evidence="1">
    <location>
        <begin position="9"/>
        <end position="27"/>
    </location>
</feature>
<dbReference type="Proteomes" id="UP001165378">
    <property type="component" value="Unassembled WGS sequence"/>
</dbReference>